<feature type="compositionally biased region" description="Polar residues" evidence="2">
    <location>
        <begin position="492"/>
        <end position="506"/>
    </location>
</feature>
<feature type="compositionally biased region" description="Polar residues" evidence="2">
    <location>
        <begin position="467"/>
        <end position="485"/>
    </location>
</feature>
<gene>
    <name evidence="4" type="ORF">PAL_GLEAN10013780</name>
</gene>
<feature type="compositionally biased region" description="Polar residues" evidence="2">
    <location>
        <begin position="1811"/>
        <end position="1821"/>
    </location>
</feature>
<feature type="compositionally biased region" description="Basic and acidic residues" evidence="2">
    <location>
        <begin position="954"/>
        <end position="963"/>
    </location>
</feature>
<feature type="compositionally biased region" description="Polar residues" evidence="2">
    <location>
        <begin position="1335"/>
        <end position="1350"/>
    </location>
</feature>
<reference evidence="5" key="1">
    <citation type="journal article" date="2013" name="Science">
        <title>Comparative analysis of bat genomes provides insight into the evolution of flight and immunity.</title>
        <authorList>
            <person name="Zhang G."/>
            <person name="Cowled C."/>
            <person name="Shi Z."/>
            <person name="Huang Z."/>
            <person name="Bishop-Lilly K.A."/>
            <person name="Fang X."/>
            <person name="Wynne J.W."/>
            <person name="Xiong Z."/>
            <person name="Baker M.L."/>
            <person name="Zhao W."/>
            <person name="Tachedjian M."/>
            <person name="Zhu Y."/>
            <person name="Zhou P."/>
            <person name="Jiang X."/>
            <person name="Ng J."/>
            <person name="Yang L."/>
            <person name="Wu L."/>
            <person name="Xiao J."/>
            <person name="Feng Y."/>
            <person name="Chen Y."/>
            <person name="Sun X."/>
            <person name="Zhang Y."/>
            <person name="Marsh G.A."/>
            <person name="Crameri G."/>
            <person name="Broder C.C."/>
            <person name="Frey K.G."/>
            <person name="Wang L.F."/>
            <person name="Wang J."/>
        </authorList>
    </citation>
    <scope>NUCLEOTIDE SEQUENCE [LARGE SCALE GENOMIC DNA]</scope>
</reference>
<feature type="region of interest" description="Disordered" evidence="2">
    <location>
        <begin position="458"/>
        <end position="533"/>
    </location>
</feature>
<dbReference type="CDD" id="cd17298">
    <property type="entry name" value="DUF1907"/>
    <property type="match status" value="1"/>
</dbReference>
<dbReference type="EMBL" id="KB030462">
    <property type="protein sequence ID" value="ELK16482.1"/>
    <property type="molecule type" value="Genomic_DNA"/>
</dbReference>
<name>L5KYL4_PTEAL</name>
<evidence type="ECO:0000259" key="3">
    <source>
        <dbReference type="SMART" id="SM01168"/>
    </source>
</evidence>
<dbReference type="InterPro" id="IPR015021">
    <property type="entry name" value="C11orf54_DUF1907"/>
</dbReference>
<feature type="region of interest" description="Disordered" evidence="2">
    <location>
        <begin position="1569"/>
        <end position="1591"/>
    </location>
</feature>
<dbReference type="SUPFAM" id="SSF117856">
    <property type="entry name" value="AF0104/ALDC/Ptd012-like"/>
    <property type="match status" value="1"/>
</dbReference>
<organism evidence="4 5">
    <name type="scientific">Pteropus alecto</name>
    <name type="common">Black flying fox</name>
    <dbReference type="NCBI Taxonomy" id="9402"/>
    <lineage>
        <taxon>Eukaryota</taxon>
        <taxon>Metazoa</taxon>
        <taxon>Chordata</taxon>
        <taxon>Craniata</taxon>
        <taxon>Vertebrata</taxon>
        <taxon>Euteleostomi</taxon>
        <taxon>Mammalia</taxon>
        <taxon>Eutheria</taxon>
        <taxon>Laurasiatheria</taxon>
        <taxon>Chiroptera</taxon>
        <taxon>Yinpterochiroptera</taxon>
        <taxon>Pteropodoidea</taxon>
        <taxon>Pteropodidae</taxon>
        <taxon>Pteropodinae</taxon>
        <taxon>Pteropus</taxon>
    </lineage>
</organism>
<proteinExistence type="predicted"/>
<dbReference type="GO" id="GO:0005813">
    <property type="term" value="C:centrosome"/>
    <property type="evidence" value="ECO:0007669"/>
    <property type="project" value="TreeGrafter"/>
</dbReference>
<feature type="domain" description="DUF1907" evidence="3">
    <location>
        <begin position="2550"/>
        <end position="2834"/>
    </location>
</feature>
<feature type="compositionally biased region" description="Polar residues" evidence="2">
    <location>
        <begin position="1571"/>
        <end position="1585"/>
    </location>
</feature>
<accession>L5KYL4</accession>
<feature type="compositionally biased region" description="Basic and acidic residues" evidence="2">
    <location>
        <begin position="1822"/>
        <end position="1834"/>
    </location>
</feature>
<feature type="coiled-coil region" evidence="1">
    <location>
        <begin position="1283"/>
        <end position="1310"/>
    </location>
</feature>
<dbReference type="GO" id="GO:0005814">
    <property type="term" value="C:centriole"/>
    <property type="evidence" value="ECO:0007669"/>
    <property type="project" value="TreeGrafter"/>
</dbReference>
<feature type="coiled-coil region" evidence="1">
    <location>
        <begin position="265"/>
        <end position="323"/>
    </location>
</feature>
<feature type="region of interest" description="Disordered" evidence="2">
    <location>
        <begin position="949"/>
        <end position="980"/>
    </location>
</feature>
<dbReference type="GO" id="GO:0005634">
    <property type="term" value="C:nucleus"/>
    <property type="evidence" value="ECO:0007669"/>
    <property type="project" value="InterPro"/>
</dbReference>
<dbReference type="SMART" id="SM01168">
    <property type="entry name" value="DUF1907"/>
    <property type="match status" value="1"/>
</dbReference>
<feature type="region of interest" description="Disordered" evidence="2">
    <location>
        <begin position="753"/>
        <end position="775"/>
    </location>
</feature>
<dbReference type="FunCoup" id="L5KYL4">
    <property type="interactions" value="1886"/>
</dbReference>
<feature type="compositionally biased region" description="Polar residues" evidence="2">
    <location>
        <begin position="1080"/>
        <end position="1093"/>
    </location>
</feature>
<keyword evidence="5" id="KW-1185">Reference proteome</keyword>
<dbReference type="InParanoid" id="L5KYL4"/>
<sequence length="2846" mass="322031">MTEVTVARRWLPRKRRNGCSEADRRRPPGPSLSELRFLAPGYRFSEPLYVKNTEMKRKVNAGKLRLSPNEEAFILKEDYERRRKLRLLQVREQERDIALQIREDVKQRRNQQFIRLAEALRTEWEESQTQKIKNLEQLYLASLRSMGEGHQRAKENEPDLNALAEQAAERKRRAEVRHKEALKVQKNQKEMLMKQKTWHIKARKEALLVEKERSAKITSLPPPPPTLFENIEVKRISNVKTGSSTYHHLYTFVNREIDTKQPDPHLAAEEEAKRLEEVQKQAAKERMEQNEKAHVRGFQAMKKIQLAQNQEKLMKELRQLQQEDLARRRQTVAQMPSQLLELPYKRSEMKEDWQRELEFAFEDMYNADRKVKGNLILHLEPEPLPTVTDQIEDELDLSMEQENLGATENLPVTEAERTCFSEADVPLAMKTHQLPSKILFKKLLNKIRSQKSLWTIKSMSEDESEETATVSGTESEAPTAKSGTTAVEERTLSSGQEQVESDTITVDSGPLTSEDKPLSCDRDSKKEQEIKETQPITTVAQSSVLLHPQEEAAKIRMAARQKQIMEIEEQKQKQLELLEQIEQQKLRLETDCFRAQLEEVKRKKAQQTGVGSAPGSCAISTDEESHRRMIRNYQHQLLQQNRLHRKSVETARKRLLEYQTMLKGKYPSMTATSLISDSVTSVPPLKSERLTVVSDLWDQGQRPKLCPNEYQPIQLIQIPKSEPDYFQVPRQKGFPQRQIETTKTDVLANQCLESQERPKQFSQTETQQRDYKSVPEESHILPGALSHDRLPVFRHSSEIAETSRATTFQTLDSQQIVSENNENISSKLTEPSSFLPPLVPEHSFRTVPAKVESGEIQETFSTMSKSAVSVSHSIIRQMQGKSLPSSENIISQKGNLKALQEQLDLQKEVLRSRQKAQEQFLLCKQKELEGQTGVSTLLPLVPLDSSASLPSAKVESERIREPSPAKNDSAVSSGHPGIPQLQDRLLHFSQPILPQRHHFKFLQQQLNIQRDSLQARREAQEVLYVPTQGDLNGKVRSEQTEPPSLPSQVAQHAFTSLLSAGTQSGKIQKQYSSKSEEGLLSSQSEIPKSQGSSLSFIPLHDNLKLLQEQLAAQRETLQPGHEARVELLLHRQRDLGDNKSGQMSSSFPPMKKCKLPKTEPGFQNLYLSEKESTISSSHSVMPTFQDESLSFPLHSLPQQENLTTLQGQSHIQRVILGAKQETQEFVHKQSELEKGISSEQTGTSLSLSQVTESERCQEFMSINSDSTVSLSHSKFPRFQERVMRFSQGNLEEHQEQLDTEKEAIRFSQKTQGNVSSEQIGSSSFIPQLGQFSFTSLPSESGITQEPLSTESDGKIPSSHFQIPQLQDRLLRISQLIQPQQDNLRALQEQLATQREAIIQPRQEAQEELLLHKQSEWNEGISPDQIDTSFLPLSGQHSFASLPLAESDRIHEPCPTEIDNTASSSHSEKPRLPDRLLGLSQPVLPQGILPRQNKFEENLSSEHFIQPHHGDLKVFQQQLDIQRKAIRFRQEVQEKLLLQRLSQLEKRVSSDPTSSSSLLSQVALPVAESERISNSFPTRSNSTVPSSHPEIPRSQDRLLSLSQPFLPQQEHLTAQSDLQREVMHSDEKAQEELFLNKNNLTESESLEHAIPFLSLPKEREHLFIPLPFAEVKSKDICELDSFKNGHAVPSGNSVVPKFQDRLLSFSQPILAQQDNLGLEKQLDLQKEILHYNQKAQEELLVQRQTELQQQIQKHQETLKDFFKDGQTSKSTLENDLKTQMLREWLPHLQDQARDGPEDISPADKSNSDDNHQLLSEDSSTKQNGEHLNREPDRRASKPPVAKVKCGLDLNQHELSAIQEVDSPASGRPSILGKSDFYQDRDPLRVSVSREQNFLETSLDHDPFGRPPPTDQEKVCGDDSDEAVKVKEAVIENHAVLSYAVEEEEHTYLSPAVKPDSKADTQEIYHEPLSSVTVSTGSLSYENIDLSFTDPESFSEYVDHREQESTTGKEEETNILSSIVPPSQVIYQRQASWDIHKPMLAAVEKCTSGQAHVQQMIDKYINEANLMTQKDLRVDLDFPELEHIFPNLHHQLFKPLEPHPDFDLSSLSSGISQESRDFYQSSDSSCESHHATMSSKSTVSFTALRTSLHSPLNIGLNQQPDPNLAHTAAHSFPTENIIEGSEQSFKQLLPEFSSQEGSQHADLPSIFSIEARDSSQGMDNQNYSSEQTEILQNKKKSVHFQLSVGNFPDSVFSLSDEANVFHQLNLQHSPPRSSTSSACSMKDQLEDRKERLAFGELSERGVDPVLQSQGLIDDNKTCGVLNTNPSVEETDSQLCVRTVEMGIQTPYSLTLQNEKYFENSTKAETPKITQNLSQLSQSEPFLSSGSFSLQSSIPVWETESGHGIMEEPELTLVSTSDVSIAEVDFANLTLGERKENEAESFQVSEFLPLVSETETSDYPAVSEHSVEKPAIASAGSSVSCLKGVTRVLLPQDRKTAQALMHQRALRLYNQLDEKAKQDAYAQNRARAKEFHKKMACAEYSFHVPSLEELAGVLQKGLKDNFADVQVSVVDCPDLTKEPFTFPVKGICGKTRIAEVGGVPYLLPLVNRNKVYDLNKIAKEIKLPGAFILGAGAGPFQTLGFNAEFMPIVQTESEHKPPVNGSYFARVNPADGGCLLEKYSEKYRDFGCALLANLFASEGQHGKVIEVKAKRRTGKLNFVTCMRQTLEKHYGDKAVGMGGTFVIQKGKVKTHIMPAEFPSCPLNSEEKVNEWLNFYEMKAPLICLPVFVSKDPGFDLRLEHTHFFSHHGEGGHYHYDITPDIVEYLGYFLPAEFLYRIDQPEETHSYGRD</sequence>
<feature type="region of interest" description="Disordered" evidence="2">
    <location>
        <begin position="1451"/>
        <end position="1470"/>
    </location>
</feature>
<feature type="coiled-coil region" evidence="1">
    <location>
        <begin position="564"/>
        <end position="598"/>
    </location>
</feature>
<dbReference type="PANTHER" id="PTHR21553:SF25">
    <property type="entry name" value="CENTROSOMAL PROTEIN OF 295 KDA"/>
    <property type="match status" value="1"/>
</dbReference>
<dbReference type="eggNOG" id="ENOG502QSZR">
    <property type="taxonomic scope" value="Eukaryota"/>
</dbReference>
<evidence type="ECO:0000313" key="4">
    <source>
        <dbReference type="EMBL" id="ELK16482.1"/>
    </source>
</evidence>
<protein>
    <submittedName>
        <fullName evidence="4">Leucine-rich repeat-containing protein KIAA1731</fullName>
    </submittedName>
</protein>
<feature type="region of interest" description="Disordered" evidence="2">
    <location>
        <begin position="1335"/>
        <end position="1357"/>
    </location>
</feature>
<dbReference type="GO" id="GO:0046599">
    <property type="term" value="P:regulation of centriole replication"/>
    <property type="evidence" value="ECO:0007669"/>
    <property type="project" value="TreeGrafter"/>
</dbReference>
<dbReference type="Pfam" id="PF08925">
    <property type="entry name" value="DUF1907"/>
    <property type="match status" value="1"/>
</dbReference>
<evidence type="ECO:0000256" key="2">
    <source>
        <dbReference type="SAM" id="MobiDB-lite"/>
    </source>
</evidence>
<keyword evidence="1" id="KW-0175">Coiled coil</keyword>
<feature type="compositionally biased region" description="Basic and acidic residues" evidence="2">
    <location>
        <begin position="513"/>
        <end position="532"/>
    </location>
</feature>
<dbReference type="Proteomes" id="UP000010552">
    <property type="component" value="Unassembled WGS sequence"/>
</dbReference>
<feature type="region of interest" description="Disordered" evidence="2">
    <location>
        <begin position="1790"/>
        <end position="1839"/>
    </location>
</feature>
<evidence type="ECO:0000313" key="5">
    <source>
        <dbReference type="Proteomes" id="UP000010552"/>
    </source>
</evidence>
<evidence type="ECO:0000256" key="1">
    <source>
        <dbReference type="SAM" id="Coils"/>
    </source>
</evidence>
<dbReference type="PANTHER" id="PTHR21553">
    <property type="entry name" value="ALMS1-RELATED"/>
    <property type="match status" value="1"/>
</dbReference>
<feature type="region of interest" description="Disordered" evidence="2">
    <location>
        <begin position="1065"/>
        <end position="1093"/>
    </location>
</feature>
<dbReference type="GO" id="GO:0005829">
    <property type="term" value="C:cytosol"/>
    <property type="evidence" value="ECO:0007669"/>
    <property type="project" value="TreeGrafter"/>
</dbReference>
<feature type="region of interest" description="Disordered" evidence="2">
    <location>
        <begin position="1135"/>
        <end position="1155"/>
    </location>
</feature>
<feature type="region of interest" description="Disordered" evidence="2">
    <location>
        <begin position="1855"/>
        <end position="1874"/>
    </location>
</feature>